<proteinExistence type="inferred from homology"/>
<evidence type="ECO:0000256" key="9">
    <source>
        <dbReference type="ARBA" id="ARBA00023180"/>
    </source>
</evidence>
<dbReference type="InterPro" id="IPR050633">
    <property type="entry name" value="Neuropilin_MCO_CoagFactor"/>
</dbReference>
<dbReference type="EMBL" id="JAGXEW010000010">
    <property type="protein sequence ID" value="KAK1167338.1"/>
    <property type="molecule type" value="Genomic_DNA"/>
</dbReference>
<name>A0AAD8DFY6_ACIOX</name>
<dbReference type="InterPro" id="IPR001117">
    <property type="entry name" value="Cu-oxidase_2nd"/>
</dbReference>
<dbReference type="InterPro" id="IPR033138">
    <property type="entry name" value="Cu_oxidase_CS"/>
</dbReference>
<accession>A0AAD8DFY6</accession>
<feature type="disulfide bond" evidence="10">
    <location>
        <begin position="1400"/>
        <end position="1548"/>
    </location>
</feature>
<dbReference type="GO" id="GO:0005576">
    <property type="term" value="C:extracellular region"/>
    <property type="evidence" value="ECO:0007669"/>
    <property type="project" value="UniProtKB-SubCell"/>
</dbReference>
<evidence type="ECO:0000256" key="2">
    <source>
        <dbReference type="ARBA" id="ARBA00010609"/>
    </source>
</evidence>
<feature type="disulfide bond" evidence="10">
    <location>
        <begin position="267"/>
        <end position="348"/>
    </location>
</feature>
<dbReference type="InterPro" id="IPR000421">
    <property type="entry name" value="FA58C"/>
</dbReference>
<keyword evidence="8 10" id="KW-1015">Disulfide bond</keyword>
<dbReference type="Pfam" id="PF07732">
    <property type="entry name" value="Cu-oxidase_3"/>
    <property type="match status" value="2"/>
</dbReference>
<keyword evidence="5 12" id="KW-0732">Signal</keyword>
<evidence type="ECO:0000256" key="12">
    <source>
        <dbReference type="SAM" id="SignalP"/>
    </source>
</evidence>
<feature type="disulfide bond" evidence="10">
    <location>
        <begin position="1278"/>
        <end position="1282"/>
    </location>
</feature>
<protein>
    <recommendedName>
        <fullName evidence="13">F5/8 type C domain-containing protein</fullName>
    </recommendedName>
</protein>
<keyword evidence="6" id="KW-0677">Repeat</keyword>
<feature type="compositionally biased region" description="Polar residues" evidence="11">
    <location>
        <begin position="830"/>
        <end position="848"/>
    </location>
</feature>
<dbReference type="GO" id="GO:0016491">
    <property type="term" value="F:oxidoreductase activity"/>
    <property type="evidence" value="ECO:0007669"/>
    <property type="project" value="InterPro"/>
</dbReference>
<dbReference type="PROSITE" id="PS01285">
    <property type="entry name" value="FA58C_1"/>
    <property type="match status" value="2"/>
</dbReference>
<dbReference type="PROSITE" id="PS01286">
    <property type="entry name" value="FA58C_2"/>
    <property type="match status" value="1"/>
</dbReference>
<evidence type="ECO:0000256" key="8">
    <source>
        <dbReference type="ARBA" id="ARBA00023157"/>
    </source>
</evidence>
<dbReference type="SMART" id="SM00231">
    <property type="entry name" value="FA58C"/>
    <property type="match status" value="2"/>
</dbReference>
<dbReference type="GO" id="GO:0005886">
    <property type="term" value="C:plasma membrane"/>
    <property type="evidence" value="ECO:0007669"/>
    <property type="project" value="TreeGrafter"/>
</dbReference>
<comment type="similarity">
    <text evidence="2">Belongs to the multicopper oxidase family.</text>
</comment>
<feature type="signal peptide" evidence="12">
    <location>
        <begin position="1"/>
        <end position="20"/>
    </location>
</feature>
<organism evidence="14 15">
    <name type="scientific">Acipenser oxyrinchus oxyrinchus</name>
    <dbReference type="NCBI Taxonomy" id="40147"/>
    <lineage>
        <taxon>Eukaryota</taxon>
        <taxon>Metazoa</taxon>
        <taxon>Chordata</taxon>
        <taxon>Craniata</taxon>
        <taxon>Vertebrata</taxon>
        <taxon>Euteleostomi</taxon>
        <taxon>Actinopterygii</taxon>
        <taxon>Chondrostei</taxon>
        <taxon>Acipenseriformes</taxon>
        <taxon>Acipenseridae</taxon>
        <taxon>Acipenser</taxon>
    </lineage>
</organism>
<evidence type="ECO:0000256" key="4">
    <source>
        <dbReference type="ARBA" id="ARBA00022723"/>
    </source>
</evidence>
<feature type="disulfide bond" evidence="10">
    <location>
        <begin position="172"/>
        <end position="198"/>
    </location>
</feature>
<dbReference type="PANTHER" id="PTHR46806:SF7">
    <property type="entry name" value="COAGULATION FACTOR VIII"/>
    <property type="match status" value="1"/>
</dbReference>
<keyword evidence="4" id="KW-0479">Metal-binding</keyword>
<dbReference type="SUPFAM" id="SSF49503">
    <property type="entry name" value="Cupredoxins"/>
    <property type="match status" value="6"/>
</dbReference>
<evidence type="ECO:0000313" key="15">
    <source>
        <dbReference type="Proteomes" id="UP001230051"/>
    </source>
</evidence>
<evidence type="ECO:0000313" key="14">
    <source>
        <dbReference type="EMBL" id="KAK1167338.1"/>
    </source>
</evidence>
<dbReference type="PIRSF" id="PIRSF000354">
    <property type="entry name" value="Factors_V_VIII"/>
    <property type="match status" value="1"/>
</dbReference>
<feature type="disulfide bond" evidence="10">
    <location>
        <begin position="646"/>
        <end position="728"/>
    </location>
</feature>
<dbReference type="Pfam" id="PF07731">
    <property type="entry name" value="Cu-oxidase_2"/>
    <property type="match status" value="1"/>
</dbReference>
<evidence type="ECO:0000256" key="6">
    <source>
        <dbReference type="ARBA" id="ARBA00022737"/>
    </source>
</evidence>
<keyword evidence="3" id="KW-0964">Secreted</keyword>
<dbReference type="GO" id="GO:0005507">
    <property type="term" value="F:copper ion binding"/>
    <property type="evidence" value="ECO:0007669"/>
    <property type="project" value="InterPro"/>
</dbReference>
<dbReference type="InterPro" id="IPR008972">
    <property type="entry name" value="Cupredoxin"/>
</dbReference>
<reference evidence="14" key="1">
    <citation type="submission" date="2022-02" db="EMBL/GenBank/DDBJ databases">
        <title>Atlantic sturgeon de novo genome assembly.</title>
        <authorList>
            <person name="Stock M."/>
            <person name="Klopp C."/>
            <person name="Guiguen Y."/>
            <person name="Cabau C."/>
            <person name="Parinello H."/>
            <person name="Santidrian Yebra-Pimentel E."/>
            <person name="Kuhl H."/>
            <person name="Dirks R.P."/>
            <person name="Guessner J."/>
            <person name="Wuertz S."/>
            <person name="Du K."/>
            <person name="Schartl M."/>
        </authorList>
    </citation>
    <scope>NUCLEOTIDE SEQUENCE</scope>
    <source>
        <strain evidence="14">STURGEONOMICS-FGT-2020</strain>
        <tissue evidence="14">Whole blood</tissue>
    </source>
</reference>
<evidence type="ECO:0000256" key="7">
    <source>
        <dbReference type="ARBA" id="ARBA00022837"/>
    </source>
</evidence>
<dbReference type="SUPFAM" id="SSF49785">
    <property type="entry name" value="Galactose-binding domain-like"/>
    <property type="match status" value="2"/>
</dbReference>
<feature type="chain" id="PRO_5041929784" description="F5/8 type C domain-containing protein" evidence="12">
    <location>
        <begin position="21"/>
        <end position="1711"/>
    </location>
</feature>
<dbReference type="PROSITE" id="PS50022">
    <property type="entry name" value="FA58C_3"/>
    <property type="match status" value="2"/>
</dbReference>
<keyword evidence="9" id="KW-0325">Glycoprotein</keyword>
<evidence type="ECO:0000256" key="3">
    <source>
        <dbReference type="ARBA" id="ARBA00022525"/>
    </source>
</evidence>
<dbReference type="InterPro" id="IPR024715">
    <property type="entry name" value="Factor_5/8-like"/>
</dbReference>
<sequence>MKAEVLSVLILCSIAEESLAVTREYSIAAVELDWDYLHTEYLETIPTKRNFPAASHHPKEEVQLYTKAVFWEYTDSTFTTPKSKPTWMGILGPTIRAEVNDKVVVHFKNLASRSYSVNPIGISYWKQSEGAEYSDETSPTEKGDDAVAPGEGYQYVWDILPSIGPTLGDPQCLTYSYSSHVHTVRDFNSGLIGALLVCKANTLKADGSQSDVQEFVLLFSVFDEAQSWYGEADMFRERLQNTRKTIKKQYHSINGFVNSTLTGLKMCQKKKAHWHLIGMGTAPEIHSVRFHGHTLLVQNHRKVSFDMTPMTFATAQLTAVNTGRFLISCQIHAHQHDGMNAYFSVESCPEELQERQVTPDHDHEYEYEINREDLLSGLFEMPPKLNVRSSLKNQPKKWEHYIAAEEVVWDYAPIIHNQRYRSLSTVYLEKGPQRIGKQYKKAVYVEYTDGTFRKRTPKNGPDRGIMGPVLRGETGDEFQITFKNLARHPFNIYPHGLTSVQPFVSKPSLEGKDLKKLAIQPNETFTYSWKITLEDGPTKSDPRCLTRFYHSSLDPVRDAAAGLVGPLVICTVNTLNSLGKVVQSDKERYLLFSIFDENKSWYMNENLEKYCGTPSSVDPADPGFYNSNVMYSVNGYMYDYLNLKVCAGDVAFWHVINFGPQSDFLSVYFAGNTFEWHKNVYEVVLTLFPMSGETVRMEPQKMGEWLMGAFDSNFRNRGMSAKYTVHNCDYDYRTGDPGVEDYYQVLDYIGHSFSPRGFNKKNRTLVFKLCKKNSMTASGNVTESPNAPRCKVKYVQTLEDKTEKTNKTMEGLEIPLGVISNLEIKDSPSVEGNQGKSQPRSIQGNTSIQIERTEKYLLPIKAEVDRQSMGMTESTSSKKAGFDQGEAAEESAPSDIEKELDPLQSTESEEGPVVAGSKEPSRIQECGSDCNKHRKKRSLESTKSPNHHDRAKLGDRKSGKKLLKKILNRIYKEDKKSTVSQHGNQVIKVASPVLDNSNQTHKRLSGKIQANLTDRFPSSHSIKTKELPPEETDSYYDYYSLGGNDTEEDYDSYDDMHLDLRTKEGKVHYYFIAAVEVMWDYGIKKPPQLISTREMRRGWEKFFPEYKKVVFREFLDGDFSQPTSRGEMEEHLGILGPVIRAEINDIITVVFKNLASRPYSFNLHGVYDRAMNPTLYDSQDGTTEGVQPNEMRKYYWKVTKQEGPTETEFDCKTWAYYSSTNPEKDINSGLVGPLLICKPNTLDRFFGRQLNIQEFSLLFMVFDETKSWYMEENIDRFCKPPCQINRNDLLFKRSNKFNAINGYVAETLPGLVMAQHHLVRWHLLNLGSEGEVHTVHFHGQSFTVRTDQEHRMGIYSLYPGTFGTVEMRPGKVGSWLVECMIGEYQLSGMRAQFLVHTPKCAQPLGMASGRIADSQITSSPPYGDWLPRLARLDMSGSVNAWSGQSSKSWIQVDLLRPMLIHGISTQGAKQRFSDYFIAQFQISYSTDQESWKRYRGNVTHSEKIFMGNVDGSGTKENTLSPPIIAQYIRVLPLSFNNRPTLRMELIGCDLNSCSMPLGMERGLIQDNHISASSFHENWYSSWKPSLARLNLKMTYNAWRPKANNPHEWLKVDFGEVKRITGIITQGAKRLMMSMFVTEFTISFSNDGVTWTAILEKQVPRVQVFQGNTDYNTEALNTFQPPIFSRYIRIHPKGWQNEIALRVEFLGCDTQQ</sequence>
<evidence type="ECO:0000256" key="10">
    <source>
        <dbReference type="PIRSR" id="PIRSR000354-1"/>
    </source>
</evidence>
<dbReference type="PROSITE" id="PS00079">
    <property type="entry name" value="MULTICOPPER_OXIDASE1"/>
    <property type="match status" value="2"/>
</dbReference>
<dbReference type="Gene3D" id="2.60.40.420">
    <property type="entry name" value="Cupredoxins - blue copper proteins"/>
    <property type="match status" value="4"/>
</dbReference>
<comment type="subcellular location">
    <subcellularLocation>
        <location evidence="1">Secreted</location>
    </subcellularLocation>
</comment>
<feature type="domain" description="F5/8 type C" evidence="13">
    <location>
        <begin position="1553"/>
        <end position="1707"/>
    </location>
</feature>
<feature type="disulfide bond" evidence="10">
    <location>
        <begin position="1211"/>
        <end position="1237"/>
    </location>
</feature>
<comment type="caution">
    <text evidence="14">The sequence shown here is derived from an EMBL/GenBank/DDBJ whole genome shotgun (WGS) entry which is preliminary data.</text>
</comment>
<dbReference type="Gene3D" id="2.60.120.260">
    <property type="entry name" value="Galactose-binding domain-like"/>
    <property type="match status" value="2"/>
</dbReference>
<feature type="region of interest" description="Disordered" evidence="11">
    <location>
        <begin position="867"/>
        <end position="959"/>
    </location>
</feature>
<evidence type="ECO:0000256" key="5">
    <source>
        <dbReference type="ARBA" id="ARBA00022729"/>
    </source>
</evidence>
<evidence type="ECO:0000256" key="1">
    <source>
        <dbReference type="ARBA" id="ARBA00004613"/>
    </source>
</evidence>
<dbReference type="InterPro" id="IPR011706">
    <property type="entry name" value="Cu-oxidase_C"/>
</dbReference>
<dbReference type="FunFam" id="2.60.40.420:FF:000028">
    <property type="entry name" value="Ceruloplasmin"/>
    <property type="match status" value="2"/>
</dbReference>
<gene>
    <name evidence="14" type="ORF">AOXY_G12064</name>
</gene>
<evidence type="ECO:0000259" key="13">
    <source>
        <dbReference type="PROSITE" id="PS50022"/>
    </source>
</evidence>
<feature type="compositionally biased region" description="Polar residues" evidence="11">
    <location>
        <begin position="869"/>
        <end position="878"/>
    </location>
</feature>
<dbReference type="FunFam" id="2.60.40.420:FF:000011">
    <property type="entry name" value="Coagulation factor VIII (Predicted)"/>
    <property type="match status" value="1"/>
</dbReference>
<dbReference type="GO" id="GO:0038023">
    <property type="term" value="F:signaling receptor activity"/>
    <property type="evidence" value="ECO:0007669"/>
    <property type="project" value="TreeGrafter"/>
</dbReference>
<dbReference type="FunFam" id="2.60.120.260:FF:000002">
    <property type="entry name" value="Coagulation factor VIII"/>
    <property type="match status" value="2"/>
</dbReference>
<dbReference type="PANTHER" id="PTHR46806">
    <property type="entry name" value="F5/8 TYPE C DOMAIN-CONTAINING PROTEIN"/>
    <property type="match status" value="1"/>
</dbReference>
<dbReference type="InterPro" id="IPR008979">
    <property type="entry name" value="Galactose-bd-like_sf"/>
</dbReference>
<dbReference type="CDD" id="cd00057">
    <property type="entry name" value="FA58C"/>
    <property type="match status" value="2"/>
</dbReference>
<feature type="domain" description="F5/8 type C" evidence="13">
    <location>
        <begin position="1400"/>
        <end position="1548"/>
    </location>
</feature>
<feature type="region of interest" description="Disordered" evidence="11">
    <location>
        <begin position="826"/>
        <end position="848"/>
    </location>
</feature>
<dbReference type="InterPro" id="IPR011707">
    <property type="entry name" value="Cu-oxidase-like_N"/>
</dbReference>
<feature type="compositionally biased region" description="Basic and acidic residues" evidence="11">
    <location>
        <begin position="946"/>
        <end position="957"/>
    </location>
</feature>
<dbReference type="Pfam" id="PF00754">
    <property type="entry name" value="F5_F8_type_C"/>
    <property type="match status" value="2"/>
</dbReference>
<dbReference type="Pfam" id="PF00394">
    <property type="entry name" value="Cu-oxidase"/>
    <property type="match status" value="1"/>
</dbReference>
<keyword evidence="15" id="KW-1185">Reference proteome</keyword>
<keyword evidence="7" id="KW-0106">Calcium</keyword>
<dbReference type="Proteomes" id="UP001230051">
    <property type="component" value="Unassembled WGS sequence"/>
</dbReference>
<evidence type="ECO:0000256" key="11">
    <source>
        <dbReference type="SAM" id="MobiDB-lite"/>
    </source>
</evidence>
<feature type="disulfide bond" evidence="10">
    <location>
        <begin position="544"/>
        <end position="570"/>
    </location>
</feature>